<dbReference type="HOGENOM" id="CLU_1390040_0_0_1"/>
<protein>
    <recommendedName>
        <fullName evidence="5">Calcipressin</fullName>
    </recommendedName>
</protein>
<dbReference type="InParanoid" id="H2AVB0"/>
<dbReference type="EMBL" id="HE650825">
    <property type="protein sequence ID" value="CCF58310.1"/>
    <property type="molecule type" value="Genomic_DNA"/>
</dbReference>
<comment type="similarity">
    <text evidence="1">Belongs to the RCAN family.</text>
</comment>
<feature type="compositionally biased region" description="Polar residues" evidence="2">
    <location>
        <begin position="181"/>
        <end position="198"/>
    </location>
</feature>
<dbReference type="OrthoDB" id="17212at2759"/>
<dbReference type="GO" id="GO:0019722">
    <property type="term" value="P:calcium-mediated signaling"/>
    <property type="evidence" value="ECO:0007669"/>
    <property type="project" value="EnsemblFungi"/>
</dbReference>
<dbReference type="RefSeq" id="XP_003957445.1">
    <property type="nucleotide sequence ID" value="XM_003957396.1"/>
</dbReference>
<dbReference type="GO" id="GO:0008597">
    <property type="term" value="F:calcium-dependent protein serine/threonine phosphatase regulator activity"/>
    <property type="evidence" value="ECO:0007669"/>
    <property type="project" value="EnsemblFungi"/>
</dbReference>
<evidence type="ECO:0000256" key="2">
    <source>
        <dbReference type="SAM" id="MobiDB-lite"/>
    </source>
</evidence>
<proteinExistence type="inferred from homology"/>
<accession>H2AVB0</accession>
<name>H2AVB0_KAZAF</name>
<dbReference type="eggNOG" id="KOG4019">
    <property type="taxonomic scope" value="Eukaryota"/>
</dbReference>
<evidence type="ECO:0000313" key="3">
    <source>
        <dbReference type="EMBL" id="CCF58310.1"/>
    </source>
</evidence>
<dbReference type="GeneID" id="13882889"/>
<sequence length="211" mass="23561">MDAAATDTIIVTSSKIDVTAPEVVTKLQDAIVQHILIDRFHVVIDNPVEIIILRNLKRLLIVSPTDEISTGIMQLYRASQNGKSLFLDLRLAYSLTSGNAIMKEKQYLELPKSQKLFLISPPSSPPPEFDYSKCEDHPSKVTFHEDHEVAHTEHKNNETTLPRKNVMLLESKVGSISINTCGDISEQDGQSLSENYVPTSMPPKSIFDDDD</sequence>
<dbReference type="InterPro" id="IPR006931">
    <property type="entry name" value="Calcipressin"/>
</dbReference>
<dbReference type="PANTHER" id="PTHR10300">
    <property type="entry name" value="CALCIPRESSIN"/>
    <property type="match status" value="1"/>
</dbReference>
<dbReference type="GO" id="GO:0005634">
    <property type="term" value="C:nucleus"/>
    <property type="evidence" value="ECO:0007669"/>
    <property type="project" value="TreeGrafter"/>
</dbReference>
<dbReference type="FunCoup" id="H2AVB0">
    <property type="interactions" value="43"/>
</dbReference>
<organism evidence="3 4">
    <name type="scientific">Kazachstania africana (strain ATCC 22294 / BCRC 22015 / CBS 2517 / CECT 1963 / NBRC 1671 / NRRL Y-8276)</name>
    <name type="common">Yeast</name>
    <name type="synonym">Kluyveromyces africanus</name>
    <dbReference type="NCBI Taxonomy" id="1071382"/>
    <lineage>
        <taxon>Eukaryota</taxon>
        <taxon>Fungi</taxon>
        <taxon>Dikarya</taxon>
        <taxon>Ascomycota</taxon>
        <taxon>Saccharomycotina</taxon>
        <taxon>Saccharomycetes</taxon>
        <taxon>Saccharomycetales</taxon>
        <taxon>Saccharomycetaceae</taxon>
        <taxon>Kazachstania</taxon>
    </lineage>
</organism>
<gene>
    <name evidence="3" type="primary">KAFR0E01560</name>
    <name evidence="3" type="ORF">KAFR_0E01560</name>
</gene>
<dbReference type="STRING" id="1071382.H2AVB0"/>
<keyword evidence="4" id="KW-1185">Reference proteome</keyword>
<evidence type="ECO:0008006" key="5">
    <source>
        <dbReference type="Google" id="ProtNLM"/>
    </source>
</evidence>
<feature type="region of interest" description="Disordered" evidence="2">
    <location>
        <begin position="181"/>
        <end position="211"/>
    </location>
</feature>
<dbReference type="KEGG" id="kaf:KAFR_0E01560"/>
<reference evidence="3 4" key="1">
    <citation type="journal article" date="2011" name="Proc. Natl. Acad. Sci. U.S.A.">
        <title>Evolutionary erosion of yeast sex chromosomes by mating-type switching accidents.</title>
        <authorList>
            <person name="Gordon J.L."/>
            <person name="Armisen D."/>
            <person name="Proux-Wera E."/>
            <person name="Oheigeartaigh S.S."/>
            <person name="Byrne K.P."/>
            <person name="Wolfe K.H."/>
        </authorList>
    </citation>
    <scope>NUCLEOTIDE SEQUENCE [LARGE SCALE GENOMIC DNA]</scope>
    <source>
        <strain evidence="4">ATCC 22294 / BCRC 22015 / CBS 2517 / CECT 1963 / NBRC 1671 / NRRL Y-8276</strain>
    </source>
</reference>
<dbReference type="GO" id="GO:0030346">
    <property type="term" value="F:protein phosphatase 2B binding"/>
    <property type="evidence" value="ECO:0007669"/>
    <property type="project" value="EnsemblFungi"/>
</dbReference>
<evidence type="ECO:0000256" key="1">
    <source>
        <dbReference type="ARBA" id="ARBA00008209"/>
    </source>
</evidence>
<dbReference type="GO" id="GO:0005737">
    <property type="term" value="C:cytoplasm"/>
    <property type="evidence" value="ECO:0007669"/>
    <property type="project" value="TreeGrafter"/>
</dbReference>
<dbReference type="PANTHER" id="PTHR10300:SF14">
    <property type="entry name" value="PROTEIN SARAH"/>
    <property type="match status" value="1"/>
</dbReference>
<dbReference type="Proteomes" id="UP000005220">
    <property type="component" value="Chromosome 5"/>
</dbReference>
<evidence type="ECO:0000313" key="4">
    <source>
        <dbReference type="Proteomes" id="UP000005220"/>
    </source>
</evidence>
<dbReference type="AlphaFoldDB" id="H2AVB0"/>
<dbReference type="Pfam" id="PF04847">
    <property type="entry name" value="Calcipressin"/>
    <property type="match status" value="1"/>
</dbReference>